<evidence type="ECO:0000313" key="3">
    <source>
        <dbReference type="EMBL" id="SAL16764.1"/>
    </source>
</evidence>
<reference evidence="3 4" key="1">
    <citation type="submission" date="2016-01" db="EMBL/GenBank/DDBJ databases">
        <authorList>
            <person name="Peeters C."/>
        </authorList>
    </citation>
    <scope>NUCLEOTIDE SEQUENCE [LARGE SCALE GENOMIC DNA]</scope>
    <source>
        <strain evidence="3">LMG 29315</strain>
    </source>
</reference>
<organism evidence="3 4">
    <name type="scientific">Caballeronia concitans</name>
    <dbReference type="NCBI Taxonomy" id="1777133"/>
    <lineage>
        <taxon>Bacteria</taxon>
        <taxon>Pseudomonadati</taxon>
        <taxon>Pseudomonadota</taxon>
        <taxon>Betaproteobacteria</taxon>
        <taxon>Burkholderiales</taxon>
        <taxon>Burkholderiaceae</taxon>
        <taxon>Caballeronia</taxon>
    </lineage>
</organism>
<feature type="signal peptide" evidence="1">
    <location>
        <begin position="1"/>
        <end position="24"/>
    </location>
</feature>
<dbReference type="PANTHER" id="PTHR38593:SF1">
    <property type="entry name" value="BLR2558 PROTEIN"/>
    <property type="match status" value="1"/>
</dbReference>
<dbReference type="InterPro" id="IPR012347">
    <property type="entry name" value="Ferritin-like"/>
</dbReference>
<evidence type="ECO:0000313" key="4">
    <source>
        <dbReference type="Proteomes" id="UP000198263"/>
    </source>
</evidence>
<dbReference type="EMBL" id="FCNV02000001">
    <property type="protein sequence ID" value="SAL16764.1"/>
    <property type="molecule type" value="Genomic_DNA"/>
</dbReference>
<dbReference type="OrthoDB" id="118677at2"/>
<dbReference type="AlphaFoldDB" id="A0A658QSQ7"/>
<proteinExistence type="predicted"/>
<accession>A0A658QSQ7</accession>
<comment type="caution">
    <text evidence="3">The sequence shown here is derived from an EMBL/GenBank/DDBJ whole genome shotgun (WGS) entry which is preliminary data.</text>
</comment>
<dbReference type="Proteomes" id="UP000198263">
    <property type="component" value="Unassembled WGS sequence"/>
</dbReference>
<keyword evidence="4" id="KW-1185">Reference proteome</keyword>
<protein>
    <submittedName>
        <fullName evidence="3">Membrane protein</fullName>
    </submittedName>
</protein>
<dbReference type="PANTHER" id="PTHR38593">
    <property type="entry name" value="BLR2558 PROTEIN"/>
    <property type="match status" value="1"/>
</dbReference>
<evidence type="ECO:0000256" key="1">
    <source>
        <dbReference type="SAM" id="SignalP"/>
    </source>
</evidence>
<evidence type="ECO:0000259" key="2">
    <source>
        <dbReference type="Pfam" id="PF13628"/>
    </source>
</evidence>
<sequence length="183" mass="19215">MPRVSSCFIALALTASAALAPAHAQTRESASKMQTQKLSTVDQQFIQDAGAAGATEIAASKLALTRSGDKQVKEFAQRMIADHTALARNLDVIAKRHGITTPPASDSSVVGSLQNLQGADFDKAYIEKVALAGHQKAVELFTKESENGNDAALKAAAAKALPVIRHHYEMAQQLGNASPKAAP</sequence>
<keyword evidence="1" id="KW-0732">Signal</keyword>
<dbReference type="Pfam" id="PF13628">
    <property type="entry name" value="DUF4142"/>
    <property type="match status" value="1"/>
</dbReference>
<dbReference type="Gene3D" id="1.20.1260.10">
    <property type="match status" value="1"/>
</dbReference>
<feature type="domain" description="DUF4142" evidence="2">
    <location>
        <begin position="42"/>
        <end position="174"/>
    </location>
</feature>
<feature type="chain" id="PRO_5025048629" evidence="1">
    <location>
        <begin position="25"/>
        <end position="183"/>
    </location>
</feature>
<gene>
    <name evidence="3" type="ORF">AWB72_01004</name>
</gene>
<dbReference type="RefSeq" id="WP_040051907.1">
    <property type="nucleotide sequence ID" value="NZ_FCNV02000001.1"/>
</dbReference>
<dbReference type="InterPro" id="IPR025419">
    <property type="entry name" value="DUF4142"/>
</dbReference>
<name>A0A658QSQ7_9BURK</name>